<comment type="caution">
    <text evidence="1">The sequence shown here is derived from an EMBL/GenBank/DDBJ whole genome shotgun (WGS) entry which is preliminary data.</text>
</comment>
<dbReference type="AlphaFoldDB" id="A0A8S9G5D0"/>
<dbReference type="Proteomes" id="UP000712281">
    <property type="component" value="Unassembled WGS sequence"/>
</dbReference>
<reference evidence="1" key="1">
    <citation type="submission" date="2019-12" db="EMBL/GenBank/DDBJ databases">
        <title>Genome sequencing and annotation of Brassica cretica.</title>
        <authorList>
            <person name="Studholme D.J."/>
            <person name="Sarris P.F."/>
        </authorList>
    </citation>
    <scope>NUCLEOTIDE SEQUENCE</scope>
    <source>
        <strain evidence="1">PFS-001/15</strain>
        <tissue evidence="1">Leaf</tissue>
    </source>
</reference>
<accession>A0A8S9G5D0</accession>
<name>A0A8S9G5D0_BRACR</name>
<dbReference type="EMBL" id="QGKW02002228">
    <property type="protein sequence ID" value="KAF2539518.1"/>
    <property type="molecule type" value="Genomic_DNA"/>
</dbReference>
<evidence type="ECO:0000313" key="1">
    <source>
        <dbReference type="EMBL" id="KAF2539518.1"/>
    </source>
</evidence>
<sequence>MVDSEDRYSTEKASSVQSTIIHDCDAEALPKSIRPIQSYSLMIKWRCCPELVQFHGFRSIEILLDTPPGSPENYPEARGGSIRVQISLSRPDPVTWRLDHGKRPGRGINSVTLTGSSLARHVALPDQGVGLDVDRLCSCLIVGRLVDHMSRTDRECYNGGGGYGGDKGGNSCRCRSSYADAILSKVHG</sequence>
<gene>
    <name evidence="1" type="ORF">F2Q68_00020485</name>
</gene>
<organism evidence="1 2">
    <name type="scientific">Brassica cretica</name>
    <name type="common">Mustard</name>
    <dbReference type="NCBI Taxonomy" id="69181"/>
    <lineage>
        <taxon>Eukaryota</taxon>
        <taxon>Viridiplantae</taxon>
        <taxon>Streptophyta</taxon>
        <taxon>Embryophyta</taxon>
        <taxon>Tracheophyta</taxon>
        <taxon>Spermatophyta</taxon>
        <taxon>Magnoliopsida</taxon>
        <taxon>eudicotyledons</taxon>
        <taxon>Gunneridae</taxon>
        <taxon>Pentapetalae</taxon>
        <taxon>rosids</taxon>
        <taxon>malvids</taxon>
        <taxon>Brassicales</taxon>
        <taxon>Brassicaceae</taxon>
        <taxon>Brassiceae</taxon>
        <taxon>Brassica</taxon>
    </lineage>
</organism>
<protein>
    <submittedName>
        <fullName evidence="1">Uncharacterized protein</fullName>
    </submittedName>
</protein>
<proteinExistence type="predicted"/>
<evidence type="ECO:0000313" key="2">
    <source>
        <dbReference type="Proteomes" id="UP000712281"/>
    </source>
</evidence>